<dbReference type="InterPro" id="IPR020843">
    <property type="entry name" value="ER"/>
</dbReference>
<dbReference type="InterPro" id="IPR036291">
    <property type="entry name" value="NAD(P)-bd_dom_sf"/>
</dbReference>
<dbReference type="Gene3D" id="3.90.180.10">
    <property type="entry name" value="Medium-chain alcohol dehydrogenases, catalytic domain"/>
    <property type="match status" value="1"/>
</dbReference>
<keyword evidence="2" id="KW-0560">Oxidoreductase</keyword>
<evidence type="ECO:0000259" key="3">
    <source>
        <dbReference type="SMART" id="SM00829"/>
    </source>
</evidence>
<dbReference type="EMBL" id="JABEVY010000177">
    <property type="protein sequence ID" value="KAF5244317.1"/>
    <property type="molecule type" value="Genomic_DNA"/>
</dbReference>
<dbReference type="Pfam" id="PF00107">
    <property type="entry name" value="ADH_zinc_N"/>
    <property type="match status" value="1"/>
</dbReference>
<dbReference type="PANTHER" id="PTHR45348:SF2">
    <property type="entry name" value="ZINC-TYPE ALCOHOL DEHYDROGENASE-LIKE PROTEIN C2E1P3.01"/>
    <property type="match status" value="1"/>
</dbReference>
<dbReference type="InterPro" id="IPR013149">
    <property type="entry name" value="ADH-like_C"/>
</dbReference>
<feature type="domain" description="Enoyl reductase (ER)" evidence="3">
    <location>
        <begin position="10"/>
        <end position="348"/>
    </location>
</feature>
<dbReference type="SUPFAM" id="SSF50129">
    <property type="entry name" value="GroES-like"/>
    <property type="match status" value="1"/>
</dbReference>
<gene>
    <name evidence="4" type="ORF">FANTH_7761</name>
</gene>
<organism evidence="4 5">
    <name type="scientific">Fusarium anthophilum</name>
    <dbReference type="NCBI Taxonomy" id="48485"/>
    <lineage>
        <taxon>Eukaryota</taxon>
        <taxon>Fungi</taxon>
        <taxon>Dikarya</taxon>
        <taxon>Ascomycota</taxon>
        <taxon>Pezizomycotina</taxon>
        <taxon>Sordariomycetes</taxon>
        <taxon>Hypocreomycetidae</taxon>
        <taxon>Hypocreales</taxon>
        <taxon>Nectriaceae</taxon>
        <taxon>Fusarium</taxon>
        <taxon>Fusarium fujikuroi species complex</taxon>
    </lineage>
</organism>
<name>A0A8H4ZCM5_9HYPO</name>
<dbReference type="SUPFAM" id="SSF51735">
    <property type="entry name" value="NAD(P)-binding Rossmann-fold domains"/>
    <property type="match status" value="1"/>
</dbReference>
<keyword evidence="5" id="KW-1185">Reference proteome</keyword>
<dbReference type="PANTHER" id="PTHR45348">
    <property type="entry name" value="HYPOTHETICAL OXIDOREDUCTASE (EUROFUNG)"/>
    <property type="match status" value="1"/>
</dbReference>
<protein>
    <recommendedName>
        <fullName evidence="3">Enoyl reductase (ER) domain-containing protein</fullName>
    </recommendedName>
</protein>
<evidence type="ECO:0000313" key="5">
    <source>
        <dbReference type="Proteomes" id="UP000573603"/>
    </source>
</evidence>
<dbReference type="CDD" id="cd08249">
    <property type="entry name" value="enoyl_reductase_like"/>
    <property type="match status" value="1"/>
</dbReference>
<dbReference type="Pfam" id="PF08240">
    <property type="entry name" value="ADH_N"/>
    <property type="match status" value="1"/>
</dbReference>
<proteinExistence type="inferred from homology"/>
<dbReference type="InterPro" id="IPR011032">
    <property type="entry name" value="GroES-like_sf"/>
</dbReference>
<dbReference type="Gene3D" id="3.40.50.720">
    <property type="entry name" value="NAD(P)-binding Rossmann-like Domain"/>
    <property type="match status" value="1"/>
</dbReference>
<dbReference type="AlphaFoldDB" id="A0A8H4ZCM5"/>
<reference evidence="4 5" key="1">
    <citation type="journal article" date="2020" name="BMC Genomics">
        <title>Correction to: Identification and distribution of gene clusters required for synthesis of sphingolipid metabolism inhibitors in diverse species of the filamentous fungus Fusarium.</title>
        <authorList>
            <person name="Kim H.S."/>
            <person name="Lohmar J.M."/>
            <person name="Busman M."/>
            <person name="Brown D.W."/>
            <person name="Naumann T.A."/>
            <person name="Divon H.H."/>
            <person name="Lysoe E."/>
            <person name="Uhlig S."/>
            <person name="Proctor R.H."/>
        </authorList>
    </citation>
    <scope>NUCLEOTIDE SEQUENCE [LARGE SCALE GENOMIC DNA]</scope>
    <source>
        <strain evidence="4 5">NRRL 25214</strain>
    </source>
</reference>
<evidence type="ECO:0000256" key="1">
    <source>
        <dbReference type="ARBA" id="ARBA00008072"/>
    </source>
</evidence>
<comment type="caution">
    <text evidence="4">The sequence shown here is derived from an EMBL/GenBank/DDBJ whole genome shotgun (WGS) entry which is preliminary data.</text>
</comment>
<dbReference type="InterPro" id="IPR047122">
    <property type="entry name" value="Trans-enoyl_RdTase-like"/>
</dbReference>
<dbReference type="InterPro" id="IPR013154">
    <property type="entry name" value="ADH-like_N"/>
</dbReference>
<dbReference type="Proteomes" id="UP000573603">
    <property type="component" value="Unassembled WGS sequence"/>
</dbReference>
<comment type="similarity">
    <text evidence="1">Belongs to the zinc-containing alcohol dehydrogenase family.</text>
</comment>
<evidence type="ECO:0000313" key="4">
    <source>
        <dbReference type="EMBL" id="KAF5244317.1"/>
    </source>
</evidence>
<sequence>MSTKALVYAGKGKIAIQEVPRPRLRDDYVIVKTTAVGLNPTDWKGVARAVDTDVGRRIGCDYAGVVEEVGSKVRKIFKKGDRISGIAYGNDSLEFENGTFANWIAVKGDLQIKTPDNLTDVEAATHGVAVVTVGQGLYRDLGLPLPGEATSSDQYLLIHGGSTATGIWGIQFAKLSGLKVIATSSPHNFDYLKSLGAEKIYDYKDPATGSNIRAYTNNTLKLAWDCAGGGEVLVASALSSDGGKYSSIQLNDKSKVEAVNDKVDGPHLTLAYEATGENFRLGTNDSPPKPEEFEYASKFTEIARGLLVDGKLKVPRIILNDGGSGLEGVIKGLDDLKAGKVSGGKMIYTL</sequence>
<evidence type="ECO:0000256" key="2">
    <source>
        <dbReference type="ARBA" id="ARBA00023002"/>
    </source>
</evidence>
<dbReference type="SMART" id="SM00829">
    <property type="entry name" value="PKS_ER"/>
    <property type="match status" value="1"/>
</dbReference>
<accession>A0A8H4ZCM5</accession>
<dbReference type="GO" id="GO:0016651">
    <property type="term" value="F:oxidoreductase activity, acting on NAD(P)H"/>
    <property type="evidence" value="ECO:0007669"/>
    <property type="project" value="InterPro"/>
</dbReference>